<sequence length="261" mass="28234">MHFIGIDPAWSVRNPTGGAVIKGDVKGGQLLDTALLSDDASVLAYVEQHAGDGPAIVAIDAPLTVPNTTGRRPAEAEVGAVFGRFQAAAHPTNRTRLADAAGVVRGEALTQALEAPGFIHDPRVPAGKPVRRVIEVYPHPAMVALFGLTRTLKYKNKGQDREMLLSAWAALHRHLAALGGAEPFLTGLETHLAVDPFALRGRALKDHEDRTDAVVCAYIALYAHRWGLERNEVLGTLEGGYIFTPTLPERWDISRLREVPR</sequence>
<accession>A0A2I9CY62</accession>
<keyword evidence="2" id="KW-1185">Reference proteome</keyword>
<dbReference type="PIRSF" id="PIRSF018008">
    <property type="entry name" value="UCP018008"/>
    <property type="match status" value="1"/>
</dbReference>
<dbReference type="AlphaFoldDB" id="A0A2I9CY62"/>
<protein>
    <submittedName>
        <fullName evidence="1">RelA/SpoT domain protein</fullName>
    </submittedName>
</protein>
<reference evidence="2" key="1">
    <citation type="submission" date="2018-01" db="EMBL/GenBank/DDBJ databases">
        <title>Draft Genome Sequence of the Radioresistant Bacterium Deinococcus aerius TR0125, Isolated from the Higher Atmosphere above Japan.</title>
        <authorList>
            <person name="Satoh K."/>
            <person name="Arai H."/>
            <person name="Sanzen T."/>
            <person name="Kawaguchi Y."/>
            <person name="Hayashi H."/>
            <person name="Yokobori S."/>
            <person name="Yamagishi A."/>
            <person name="Oono Y."/>
            <person name="Narumi I."/>
        </authorList>
    </citation>
    <scope>NUCLEOTIDE SEQUENCE [LARGE SCALE GENOMIC DNA]</scope>
    <source>
        <strain evidence="2">TR0125</strain>
    </source>
</reference>
<dbReference type="EMBL" id="BFAG01000012">
    <property type="protein sequence ID" value="GBF07072.1"/>
    <property type="molecule type" value="Genomic_DNA"/>
</dbReference>
<comment type="caution">
    <text evidence="1">The sequence shown here is derived from an EMBL/GenBank/DDBJ whole genome shotgun (WGS) entry which is preliminary data.</text>
</comment>
<dbReference type="Proteomes" id="UP000236569">
    <property type="component" value="Unassembled WGS sequence"/>
</dbReference>
<organism evidence="1 2">
    <name type="scientific">Deinococcus aerius</name>
    <dbReference type="NCBI Taxonomy" id="200253"/>
    <lineage>
        <taxon>Bacteria</taxon>
        <taxon>Thermotogati</taxon>
        <taxon>Deinococcota</taxon>
        <taxon>Deinococci</taxon>
        <taxon>Deinococcales</taxon>
        <taxon>Deinococcaceae</taxon>
        <taxon>Deinococcus</taxon>
    </lineage>
</organism>
<dbReference type="InterPro" id="IPR008306">
    <property type="entry name" value="UCP018008"/>
</dbReference>
<dbReference type="Pfam" id="PF04250">
    <property type="entry name" value="DUF429"/>
    <property type="match status" value="1"/>
</dbReference>
<dbReference type="InterPro" id="IPR007362">
    <property type="entry name" value="DUF429"/>
</dbReference>
<dbReference type="RefSeq" id="WP_103130410.1">
    <property type="nucleotide sequence ID" value="NZ_BFAG01000012.1"/>
</dbReference>
<gene>
    <name evidence="1" type="ORF">DAERI_120065</name>
</gene>
<name>A0A2I9CY62_9DEIO</name>
<evidence type="ECO:0000313" key="2">
    <source>
        <dbReference type="Proteomes" id="UP000236569"/>
    </source>
</evidence>
<evidence type="ECO:0000313" key="1">
    <source>
        <dbReference type="EMBL" id="GBF07072.1"/>
    </source>
</evidence>
<proteinExistence type="predicted"/>
<dbReference type="OrthoDB" id="9813491at2"/>